<feature type="compositionally biased region" description="Polar residues" evidence="1">
    <location>
        <begin position="193"/>
        <end position="224"/>
    </location>
</feature>
<feature type="region of interest" description="Disordered" evidence="1">
    <location>
        <begin position="1"/>
        <end position="77"/>
    </location>
</feature>
<gene>
    <name evidence="2" type="ORF">QBC37DRAFT_488214</name>
</gene>
<evidence type="ECO:0000313" key="2">
    <source>
        <dbReference type="EMBL" id="KAK4206270.1"/>
    </source>
</evidence>
<evidence type="ECO:0000313" key="3">
    <source>
        <dbReference type="Proteomes" id="UP001301769"/>
    </source>
</evidence>
<feature type="compositionally biased region" description="Polar residues" evidence="1">
    <location>
        <begin position="11"/>
        <end position="25"/>
    </location>
</feature>
<dbReference type="EMBL" id="MU858454">
    <property type="protein sequence ID" value="KAK4206270.1"/>
    <property type="molecule type" value="Genomic_DNA"/>
</dbReference>
<sequence length="356" mass="38411">MLAANRRRSPAQGNSSARTGLSESSPVVRPHSLRRCGGITATGQTGRRGPARQGCRQTTLAPRPSGSGPAFDGELIDHHTVTRAASRREIMSTPAPALKLEQVRSDELYDSDDAIPRDSPLLKPIRPKLEPSPTPPPEQPLTVSSPPSPSPGKGRKKSNRRRMKKHKVTQADVVLLRLLGGHEEVAQDALRQTLPSDSKDSCSGASESDYSSIGGESSPESNKQPGDDAPPPLSPPPSHELPQNLNPSNYYCLSKKNAAGSLSYTISQDCTDGQLVRRKRLCAFNGPAWSKKHHALDSRSSPLFKLGDSSQPSATATSTQPAIIVPVSSQKNTSRFVPFPETTLLRESSKRQKYLQ</sequence>
<proteinExistence type="predicted"/>
<keyword evidence="3" id="KW-1185">Reference proteome</keyword>
<comment type="caution">
    <text evidence="2">The sequence shown here is derived from an EMBL/GenBank/DDBJ whole genome shotgun (WGS) entry which is preliminary data.</text>
</comment>
<feature type="region of interest" description="Disordered" evidence="1">
    <location>
        <begin position="191"/>
        <end position="248"/>
    </location>
</feature>
<dbReference type="AlphaFoldDB" id="A0AAN6XVE0"/>
<name>A0AAN6XVE0_9PEZI</name>
<feature type="compositionally biased region" description="Pro residues" evidence="1">
    <location>
        <begin position="228"/>
        <end position="239"/>
    </location>
</feature>
<accession>A0AAN6XVE0</accession>
<feature type="compositionally biased region" description="Pro residues" evidence="1">
    <location>
        <begin position="130"/>
        <end position="139"/>
    </location>
</feature>
<evidence type="ECO:0000256" key="1">
    <source>
        <dbReference type="SAM" id="MobiDB-lite"/>
    </source>
</evidence>
<organism evidence="2 3">
    <name type="scientific">Rhypophila decipiens</name>
    <dbReference type="NCBI Taxonomy" id="261697"/>
    <lineage>
        <taxon>Eukaryota</taxon>
        <taxon>Fungi</taxon>
        <taxon>Dikarya</taxon>
        <taxon>Ascomycota</taxon>
        <taxon>Pezizomycotina</taxon>
        <taxon>Sordariomycetes</taxon>
        <taxon>Sordariomycetidae</taxon>
        <taxon>Sordariales</taxon>
        <taxon>Naviculisporaceae</taxon>
        <taxon>Rhypophila</taxon>
    </lineage>
</organism>
<protein>
    <submittedName>
        <fullName evidence="2">Uncharacterized protein</fullName>
    </submittedName>
</protein>
<dbReference type="Proteomes" id="UP001301769">
    <property type="component" value="Unassembled WGS sequence"/>
</dbReference>
<reference evidence="2" key="2">
    <citation type="submission" date="2023-05" db="EMBL/GenBank/DDBJ databases">
        <authorList>
            <consortium name="Lawrence Berkeley National Laboratory"/>
            <person name="Steindorff A."/>
            <person name="Hensen N."/>
            <person name="Bonometti L."/>
            <person name="Westerberg I."/>
            <person name="Brannstrom I.O."/>
            <person name="Guillou S."/>
            <person name="Cros-Aarteil S."/>
            <person name="Calhoun S."/>
            <person name="Haridas S."/>
            <person name="Kuo A."/>
            <person name="Mondo S."/>
            <person name="Pangilinan J."/>
            <person name="Riley R."/>
            <person name="Labutti K."/>
            <person name="Andreopoulos B."/>
            <person name="Lipzen A."/>
            <person name="Chen C."/>
            <person name="Yanf M."/>
            <person name="Daum C."/>
            <person name="Ng V."/>
            <person name="Clum A."/>
            <person name="Ohm R."/>
            <person name="Martin F."/>
            <person name="Silar P."/>
            <person name="Natvig D."/>
            <person name="Lalanne C."/>
            <person name="Gautier V."/>
            <person name="Ament-Velasquez S.L."/>
            <person name="Kruys A."/>
            <person name="Hutchinson M.I."/>
            <person name="Powell A.J."/>
            <person name="Barry K."/>
            <person name="Miller A.N."/>
            <person name="Grigoriev I.V."/>
            <person name="Debuchy R."/>
            <person name="Gladieux P."/>
            <person name="Thoren M.H."/>
            <person name="Johannesson H."/>
        </authorList>
    </citation>
    <scope>NUCLEOTIDE SEQUENCE</scope>
    <source>
        <strain evidence="2">PSN293</strain>
    </source>
</reference>
<reference evidence="2" key="1">
    <citation type="journal article" date="2023" name="Mol. Phylogenet. Evol.">
        <title>Genome-scale phylogeny and comparative genomics of the fungal order Sordariales.</title>
        <authorList>
            <person name="Hensen N."/>
            <person name="Bonometti L."/>
            <person name="Westerberg I."/>
            <person name="Brannstrom I.O."/>
            <person name="Guillou S."/>
            <person name="Cros-Aarteil S."/>
            <person name="Calhoun S."/>
            <person name="Haridas S."/>
            <person name="Kuo A."/>
            <person name="Mondo S."/>
            <person name="Pangilinan J."/>
            <person name="Riley R."/>
            <person name="LaButti K."/>
            <person name="Andreopoulos B."/>
            <person name="Lipzen A."/>
            <person name="Chen C."/>
            <person name="Yan M."/>
            <person name="Daum C."/>
            <person name="Ng V."/>
            <person name="Clum A."/>
            <person name="Steindorff A."/>
            <person name="Ohm R.A."/>
            <person name="Martin F."/>
            <person name="Silar P."/>
            <person name="Natvig D.O."/>
            <person name="Lalanne C."/>
            <person name="Gautier V."/>
            <person name="Ament-Velasquez S.L."/>
            <person name="Kruys A."/>
            <person name="Hutchinson M.I."/>
            <person name="Powell A.J."/>
            <person name="Barry K."/>
            <person name="Miller A.N."/>
            <person name="Grigoriev I.V."/>
            <person name="Debuchy R."/>
            <person name="Gladieux P."/>
            <person name="Hiltunen Thoren M."/>
            <person name="Johannesson H."/>
        </authorList>
    </citation>
    <scope>NUCLEOTIDE SEQUENCE</scope>
    <source>
        <strain evidence="2">PSN293</strain>
    </source>
</reference>
<feature type="region of interest" description="Disordered" evidence="1">
    <location>
        <begin position="102"/>
        <end position="169"/>
    </location>
</feature>
<feature type="compositionally biased region" description="Basic residues" evidence="1">
    <location>
        <begin position="153"/>
        <end position="168"/>
    </location>
</feature>